<keyword evidence="2" id="KW-0472">Membrane</keyword>
<protein>
    <submittedName>
        <fullName evidence="3">Uncharacterized protein</fullName>
    </submittedName>
</protein>
<keyword evidence="2" id="KW-0812">Transmembrane</keyword>
<evidence type="ECO:0000313" key="3">
    <source>
        <dbReference type="EMBL" id="CAE7368321.1"/>
    </source>
</evidence>
<dbReference type="Proteomes" id="UP000604046">
    <property type="component" value="Unassembled WGS sequence"/>
</dbReference>
<sequence>MDFRRVAKEYRICAAVVQACLLLSVAAFATQRAIAISSSSNSVALQVSSQRWSDLGEWAVCTSATGDAWMKAAGVGVFDTNDGEEMLEDPALMVPSNRSKDLAASRISRRALNVSGKLMNCSVTNLMTLPDVEMPGKFSICSDTPGGPIMVKSGGQWKIMNPAGRSTYYVLSVTAYRHGQHFGYSSQSDIFFHSVEKLRVYAPNWNLPSMCHWKQFINDSAPAPSLGNAVIIVISDPLIHVSLEKGILLQYFELLSSLGGYISVTVAVFGLIFVRKFPQSDVARVFEERTLRCNEAPGNPAKVENDLEEHAHLTMTTSSSSSPVLPARSAPESETVGLVRLDRQESSRMPPLPVPTCSPPGVQYAAHPPGLSRPPAVSASE</sequence>
<feature type="transmembrane region" description="Helical" evidence="2">
    <location>
        <begin position="254"/>
        <end position="274"/>
    </location>
</feature>
<accession>A0A812PMY4</accession>
<gene>
    <name evidence="3" type="ORF">SNAT2548_LOCUS20042</name>
</gene>
<evidence type="ECO:0000256" key="2">
    <source>
        <dbReference type="SAM" id="Phobius"/>
    </source>
</evidence>
<organism evidence="3 4">
    <name type="scientific">Symbiodinium natans</name>
    <dbReference type="NCBI Taxonomy" id="878477"/>
    <lineage>
        <taxon>Eukaryota</taxon>
        <taxon>Sar</taxon>
        <taxon>Alveolata</taxon>
        <taxon>Dinophyceae</taxon>
        <taxon>Suessiales</taxon>
        <taxon>Symbiodiniaceae</taxon>
        <taxon>Symbiodinium</taxon>
    </lineage>
</organism>
<dbReference type="OrthoDB" id="407537at2759"/>
<evidence type="ECO:0000313" key="4">
    <source>
        <dbReference type="Proteomes" id="UP000604046"/>
    </source>
</evidence>
<feature type="region of interest" description="Disordered" evidence="1">
    <location>
        <begin position="315"/>
        <end position="381"/>
    </location>
</feature>
<keyword evidence="2" id="KW-1133">Transmembrane helix</keyword>
<dbReference type="EMBL" id="CAJNDS010002198">
    <property type="protein sequence ID" value="CAE7368321.1"/>
    <property type="molecule type" value="Genomic_DNA"/>
</dbReference>
<proteinExistence type="predicted"/>
<name>A0A812PMY4_9DINO</name>
<comment type="caution">
    <text evidence="3">The sequence shown here is derived from an EMBL/GenBank/DDBJ whole genome shotgun (WGS) entry which is preliminary data.</text>
</comment>
<evidence type="ECO:0000256" key="1">
    <source>
        <dbReference type="SAM" id="MobiDB-lite"/>
    </source>
</evidence>
<reference evidence="3" key="1">
    <citation type="submission" date="2021-02" db="EMBL/GenBank/DDBJ databases">
        <authorList>
            <person name="Dougan E. K."/>
            <person name="Rhodes N."/>
            <person name="Thang M."/>
            <person name="Chan C."/>
        </authorList>
    </citation>
    <scope>NUCLEOTIDE SEQUENCE</scope>
</reference>
<dbReference type="AlphaFoldDB" id="A0A812PMY4"/>
<keyword evidence="4" id="KW-1185">Reference proteome</keyword>